<dbReference type="EMBL" id="JAVIJP010000002">
    <property type="protein sequence ID" value="KAL3655199.1"/>
    <property type="molecule type" value="Genomic_DNA"/>
</dbReference>
<gene>
    <name evidence="1" type="ORF">CASFOL_000985</name>
</gene>
<name>A0ABD3ELV2_9LAMI</name>
<sequence>MVVTSATAATLFSSQRPLSSSERLTVCQQNADKDRQIRLISDGGEKIR</sequence>
<reference evidence="2" key="1">
    <citation type="journal article" date="2024" name="IScience">
        <title>Strigolactones Initiate the Formation of Haustorium-like Structures in Castilleja.</title>
        <authorList>
            <person name="Buerger M."/>
            <person name="Peterson D."/>
            <person name="Chory J."/>
        </authorList>
    </citation>
    <scope>NUCLEOTIDE SEQUENCE [LARGE SCALE GENOMIC DNA]</scope>
</reference>
<evidence type="ECO:0000313" key="2">
    <source>
        <dbReference type="Proteomes" id="UP001632038"/>
    </source>
</evidence>
<proteinExistence type="predicted"/>
<dbReference type="Proteomes" id="UP001632038">
    <property type="component" value="Unassembled WGS sequence"/>
</dbReference>
<dbReference type="AlphaFoldDB" id="A0ABD3ELV2"/>
<accession>A0ABD3ELV2</accession>
<comment type="caution">
    <text evidence="1">The sequence shown here is derived from an EMBL/GenBank/DDBJ whole genome shotgun (WGS) entry which is preliminary data.</text>
</comment>
<keyword evidence="2" id="KW-1185">Reference proteome</keyword>
<evidence type="ECO:0000313" key="1">
    <source>
        <dbReference type="EMBL" id="KAL3655199.1"/>
    </source>
</evidence>
<protein>
    <submittedName>
        <fullName evidence="1">Uncharacterized protein</fullName>
    </submittedName>
</protein>
<organism evidence="1 2">
    <name type="scientific">Castilleja foliolosa</name>
    <dbReference type="NCBI Taxonomy" id="1961234"/>
    <lineage>
        <taxon>Eukaryota</taxon>
        <taxon>Viridiplantae</taxon>
        <taxon>Streptophyta</taxon>
        <taxon>Embryophyta</taxon>
        <taxon>Tracheophyta</taxon>
        <taxon>Spermatophyta</taxon>
        <taxon>Magnoliopsida</taxon>
        <taxon>eudicotyledons</taxon>
        <taxon>Gunneridae</taxon>
        <taxon>Pentapetalae</taxon>
        <taxon>asterids</taxon>
        <taxon>lamiids</taxon>
        <taxon>Lamiales</taxon>
        <taxon>Orobanchaceae</taxon>
        <taxon>Pedicularideae</taxon>
        <taxon>Castillejinae</taxon>
        <taxon>Castilleja</taxon>
    </lineage>
</organism>